<dbReference type="Proteomes" id="UP000256405">
    <property type="component" value="Unassembled WGS sequence"/>
</dbReference>
<proteinExistence type="predicted"/>
<dbReference type="InterPro" id="IPR036237">
    <property type="entry name" value="Xyl_isomerase-like_sf"/>
</dbReference>
<dbReference type="RefSeq" id="WP_240510836.1">
    <property type="nucleotide sequence ID" value="NZ_MSSW01000009.1"/>
</dbReference>
<dbReference type="PROSITE" id="PS51318">
    <property type="entry name" value="TAT"/>
    <property type="match status" value="1"/>
</dbReference>
<dbReference type="Pfam" id="PF01261">
    <property type="entry name" value="AP_endonuc_2"/>
    <property type="match status" value="1"/>
</dbReference>
<accession>A0A3E0E7P0</accession>
<keyword evidence="3" id="KW-1185">Reference proteome</keyword>
<name>A0A3E0E7P0_9BACT</name>
<dbReference type="SUPFAM" id="SSF51658">
    <property type="entry name" value="Xylose isomerase-like"/>
    <property type="match status" value="1"/>
</dbReference>
<comment type="caution">
    <text evidence="2">The sequence shown here is derived from an EMBL/GenBank/DDBJ whole genome shotgun (WGS) entry which is preliminary data.</text>
</comment>
<dbReference type="GO" id="GO:0016853">
    <property type="term" value="F:isomerase activity"/>
    <property type="evidence" value="ECO:0007669"/>
    <property type="project" value="UniProtKB-KW"/>
</dbReference>
<dbReference type="InterPro" id="IPR006311">
    <property type="entry name" value="TAT_signal"/>
</dbReference>
<dbReference type="PANTHER" id="PTHR12110">
    <property type="entry name" value="HYDROXYPYRUVATE ISOMERASE"/>
    <property type="match status" value="1"/>
</dbReference>
<dbReference type="InterPro" id="IPR050312">
    <property type="entry name" value="IolE/XylAMocC-like"/>
</dbReference>
<keyword evidence="2" id="KW-0413">Isomerase</keyword>
<dbReference type="EMBL" id="QUNF01000001">
    <property type="protein sequence ID" value="REG94284.1"/>
    <property type="molecule type" value="Genomic_DNA"/>
</dbReference>
<organism evidence="2 3">
    <name type="scientific">Algoriphagus antarcticus</name>
    <dbReference type="NCBI Taxonomy" id="238540"/>
    <lineage>
        <taxon>Bacteria</taxon>
        <taxon>Pseudomonadati</taxon>
        <taxon>Bacteroidota</taxon>
        <taxon>Cytophagia</taxon>
        <taxon>Cytophagales</taxon>
        <taxon>Cyclobacteriaceae</taxon>
        <taxon>Algoriphagus</taxon>
    </lineage>
</organism>
<feature type="domain" description="Xylose isomerase-like TIM barrel" evidence="1">
    <location>
        <begin position="69"/>
        <end position="297"/>
    </location>
</feature>
<gene>
    <name evidence="2" type="ORF">C8N25_101109</name>
</gene>
<sequence length="302" mass="33766">MSQEKMNTKVIKSLSNSRRDFMQKSVAASLSLAAMQFPFDAFSRTKSGMEFGLVTYQWGKDWDLPTLIANCEKSGVLGVELRTEHAHGVETSLSATERAAVKKRFKDSKVTCVGYGSNFEYHSSDPAVVRKNIEGTKEYIKLCKDIGATGIKVKPNNLPADVPKEKTIAQIAASFNEVGKFAADYGQLVRVEVHGNLTQELPNMKAIFEQVIEPAVKICWNCNAEDLLAPGLEANFNSVKKWFGDTVHVREFNDGDYPYPELFKLFKGINYHGWILMEARTEPADRVAALKEQLAIFNQLTK</sequence>
<evidence type="ECO:0000259" key="1">
    <source>
        <dbReference type="Pfam" id="PF01261"/>
    </source>
</evidence>
<reference evidence="2 3" key="1">
    <citation type="submission" date="2018-08" db="EMBL/GenBank/DDBJ databases">
        <title>Genomic Encyclopedia of Archaeal and Bacterial Type Strains, Phase II (KMG-II): from individual species to whole genera.</title>
        <authorList>
            <person name="Goeker M."/>
        </authorList>
    </citation>
    <scope>NUCLEOTIDE SEQUENCE [LARGE SCALE GENOMIC DNA]</scope>
    <source>
        <strain evidence="2 3">DSM 15986</strain>
    </source>
</reference>
<evidence type="ECO:0000313" key="3">
    <source>
        <dbReference type="Proteomes" id="UP000256405"/>
    </source>
</evidence>
<dbReference type="Gene3D" id="3.20.20.150">
    <property type="entry name" value="Divalent-metal-dependent TIM barrel enzymes"/>
    <property type="match status" value="1"/>
</dbReference>
<dbReference type="AlphaFoldDB" id="A0A3E0E7P0"/>
<evidence type="ECO:0000313" key="2">
    <source>
        <dbReference type="EMBL" id="REG94284.1"/>
    </source>
</evidence>
<dbReference type="InterPro" id="IPR013022">
    <property type="entry name" value="Xyl_isomerase-like_TIM-brl"/>
</dbReference>
<dbReference type="PANTHER" id="PTHR12110:SF53">
    <property type="entry name" value="BLR5974 PROTEIN"/>
    <property type="match status" value="1"/>
</dbReference>
<protein>
    <submittedName>
        <fullName evidence="2">Sugar phosphate isomerase/epimerase</fullName>
    </submittedName>
</protein>